<dbReference type="Gene3D" id="3.40.630.190">
    <property type="entry name" value="LCP protein"/>
    <property type="match status" value="1"/>
</dbReference>
<keyword evidence="3" id="KW-0812">Transmembrane</keyword>
<comment type="similarity">
    <text evidence="1">Belongs to the LytR/CpsA/Psr (LCP) family.</text>
</comment>
<dbReference type="PANTHER" id="PTHR33392:SF6">
    <property type="entry name" value="POLYISOPRENYL-TEICHOIC ACID--PEPTIDOGLYCAN TEICHOIC ACID TRANSFERASE TAGU"/>
    <property type="match status" value="1"/>
</dbReference>
<feature type="region of interest" description="Disordered" evidence="2">
    <location>
        <begin position="344"/>
        <end position="372"/>
    </location>
</feature>
<dbReference type="AlphaFoldDB" id="A0A1F5PJX9"/>
<dbReference type="InterPro" id="IPR050922">
    <property type="entry name" value="LytR/CpsA/Psr_CW_biosynth"/>
</dbReference>
<evidence type="ECO:0000256" key="1">
    <source>
        <dbReference type="ARBA" id="ARBA00006068"/>
    </source>
</evidence>
<keyword evidence="3" id="KW-1133">Transmembrane helix</keyword>
<dbReference type="EMBL" id="MFEY01000007">
    <property type="protein sequence ID" value="OGE90201.1"/>
    <property type="molecule type" value="Genomic_DNA"/>
</dbReference>
<keyword evidence="3" id="KW-0472">Membrane</keyword>
<evidence type="ECO:0000256" key="3">
    <source>
        <dbReference type="SAM" id="Phobius"/>
    </source>
</evidence>
<comment type="caution">
    <text evidence="5">The sequence shown here is derived from an EMBL/GenBank/DDBJ whole genome shotgun (WGS) entry which is preliminary data.</text>
</comment>
<dbReference type="InterPro" id="IPR004474">
    <property type="entry name" value="LytR_CpsA_psr"/>
</dbReference>
<proteinExistence type="inferred from homology"/>
<organism evidence="5 6">
    <name type="scientific">Candidatus Doudnabacteria bacterium RIFCSPHIGHO2_12_FULL_48_16</name>
    <dbReference type="NCBI Taxonomy" id="1817838"/>
    <lineage>
        <taxon>Bacteria</taxon>
        <taxon>Candidatus Doudnaibacteriota</taxon>
    </lineage>
</organism>
<evidence type="ECO:0000259" key="4">
    <source>
        <dbReference type="Pfam" id="PF03816"/>
    </source>
</evidence>
<name>A0A1F5PJX9_9BACT</name>
<evidence type="ECO:0000256" key="2">
    <source>
        <dbReference type="SAM" id="MobiDB-lite"/>
    </source>
</evidence>
<gene>
    <name evidence="5" type="ORF">A3E29_03825</name>
</gene>
<evidence type="ECO:0000313" key="5">
    <source>
        <dbReference type="EMBL" id="OGE90201.1"/>
    </source>
</evidence>
<accession>A0A1F5PJX9</accession>
<reference evidence="5 6" key="1">
    <citation type="journal article" date="2016" name="Nat. Commun.">
        <title>Thousands of microbial genomes shed light on interconnected biogeochemical processes in an aquifer system.</title>
        <authorList>
            <person name="Anantharaman K."/>
            <person name="Brown C.T."/>
            <person name="Hug L.A."/>
            <person name="Sharon I."/>
            <person name="Castelle C.J."/>
            <person name="Probst A.J."/>
            <person name="Thomas B.C."/>
            <person name="Singh A."/>
            <person name="Wilkins M.J."/>
            <person name="Karaoz U."/>
            <person name="Brodie E.L."/>
            <person name="Williams K.H."/>
            <person name="Hubbard S.S."/>
            <person name="Banfield J.F."/>
        </authorList>
    </citation>
    <scope>NUCLEOTIDE SEQUENCE [LARGE SCALE GENOMIC DNA]</scope>
</reference>
<dbReference type="Pfam" id="PF03816">
    <property type="entry name" value="LytR_cpsA_psr"/>
    <property type="match status" value="1"/>
</dbReference>
<feature type="transmembrane region" description="Helical" evidence="3">
    <location>
        <begin position="33"/>
        <end position="52"/>
    </location>
</feature>
<feature type="compositionally biased region" description="Low complexity" evidence="2">
    <location>
        <begin position="352"/>
        <end position="368"/>
    </location>
</feature>
<dbReference type="Proteomes" id="UP000177682">
    <property type="component" value="Unassembled WGS sequence"/>
</dbReference>
<evidence type="ECO:0000313" key="6">
    <source>
        <dbReference type="Proteomes" id="UP000177682"/>
    </source>
</evidence>
<protein>
    <recommendedName>
        <fullName evidence="4">Cell envelope-related transcriptional attenuator domain-containing protein</fullName>
    </recommendedName>
</protein>
<feature type="region of interest" description="Disordered" evidence="2">
    <location>
        <begin position="1"/>
        <end position="21"/>
    </location>
</feature>
<feature type="domain" description="Cell envelope-related transcriptional attenuator" evidence="4">
    <location>
        <begin position="106"/>
        <end position="271"/>
    </location>
</feature>
<dbReference type="NCBIfam" id="TIGR00350">
    <property type="entry name" value="lytR_cpsA_psr"/>
    <property type="match status" value="1"/>
</dbReference>
<dbReference type="PANTHER" id="PTHR33392">
    <property type="entry name" value="POLYISOPRENYL-TEICHOIC ACID--PEPTIDOGLYCAN TEICHOIC ACID TRANSFERASE TAGU"/>
    <property type="match status" value="1"/>
</dbReference>
<sequence>MPNFDVIKPNGIRPPAGSNFTPPRKRRFRKLKWLLVVVILLTLGLWGVTRVFSRTNQIFTSKQNIFTRIGNLIISPDRPLIGEEDGAVNILLMGIGGEGHDGAHLADTMIVASIDLKSHEVVLTSIPRDFALVLPKVGYNKINAAYAYGYRDDPNTAGDAAIWAAQEVTGLTIPYYAVIDFQGFVKAVNDVGGVDVVIDNTFTDTTFPNDYPNDTKGYLSPVTFAKGPAHMDGRTALIFARSRHSENNNEGSDFARSERQKKIITALKERVLSLNLTDLATINNLLADFSDNFRTNLEPYEMKRLADLAKETASDAIYSFSLEPQTNLICSELVDANTGKHIVVPAKPAPETPTATETLATKPTAPAPDSAPAEPQVVPMYVIHPCVGKTLGDIHEFVRLAPILAKLRKEAASLELQNSVGKTGLANKLFGPLADFGVVIKYTTFQGKVPYEQTLLYDNSHNGKPQTLEYLKSNFRLNLSDVNYPASPADFVIIIGKDNL</sequence>